<dbReference type="PANTHER" id="PTHR10903">
    <property type="entry name" value="GTPASE, IMAP FAMILY MEMBER-RELATED"/>
    <property type="match status" value="1"/>
</dbReference>
<dbReference type="InterPro" id="IPR045058">
    <property type="entry name" value="GIMA/IAN/Toc"/>
</dbReference>
<dbReference type="GO" id="GO:0005525">
    <property type="term" value="F:GTP binding"/>
    <property type="evidence" value="ECO:0007669"/>
    <property type="project" value="UniProtKB-KW"/>
</dbReference>
<evidence type="ECO:0000313" key="9">
    <source>
        <dbReference type="Proteomes" id="UP001059041"/>
    </source>
</evidence>
<evidence type="ECO:0000256" key="4">
    <source>
        <dbReference type="SAM" id="Coils"/>
    </source>
</evidence>
<keyword evidence="6" id="KW-0472">Membrane</keyword>
<dbReference type="PROSITE" id="PS51720">
    <property type="entry name" value="G_AIG1"/>
    <property type="match status" value="1"/>
</dbReference>
<evidence type="ECO:0000256" key="2">
    <source>
        <dbReference type="ARBA" id="ARBA00022741"/>
    </source>
</evidence>
<keyword evidence="4" id="KW-0175">Coiled coil</keyword>
<keyword evidence="6" id="KW-1133">Transmembrane helix</keyword>
<keyword evidence="6" id="KW-0812">Transmembrane</keyword>
<dbReference type="Pfam" id="PF04548">
    <property type="entry name" value="AIG1"/>
    <property type="match status" value="1"/>
</dbReference>
<dbReference type="Gene3D" id="3.40.50.300">
    <property type="entry name" value="P-loop containing nucleotide triphosphate hydrolases"/>
    <property type="match status" value="1"/>
</dbReference>
<dbReference type="InterPro" id="IPR027417">
    <property type="entry name" value="P-loop_NTPase"/>
</dbReference>
<evidence type="ECO:0000256" key="3">
    <source>
        <dbReference type="ARBA" id="ARBA00023134"/>
    </source>
</evidence>
<feature type="transmembrane region" description="Helical" evidence="6">
    <location>
        <begin position="393"/>
        <end position="416"/>
    </location>
</feature>
<keyword evidence="9" id="KW-1185">Reference proteome</keyword>
<sequence>RQCKNPEEPVKMETRDESPSQHEVRLVLLGKTGAGKSASGNTILGVRRFDAEVSMGSVTKECKRARGTVEGRNLLLVDTPGLFDTELTTEELRSELIHCLSLCLPGPHAFLLVIPIERYTQEQQRTVEMIREMFQNDITNHTIIVFSHADVLQETSIEEFISQQNPKVQELVEMFGKRYVALDNKDPEKPDQVSRLLQRVDELLLQNANVPFSNPVTEVVLKAQSIIYERRTMKIKEEVQREADDRWAALTADVRGDTQDSEKMKKRVRGRIERIETDIKKEEQNVHPIPERLTRMRASLEMEQKNLRRLEMEEREREKREQNEKMNIDLWIAEEQQRRASQDETNSHYYTKMIQHLSLLMLGVGIGTLSPVLLAFLFPAAPVVAEVGLAAQILLHMLSLVGEGAFILPVGLKIAALTRCTIQ</sequence>
<name>A0A9W8C7Y5_TRIRA</name>
<feature type="transmembrane region" description="Helical" evidence="6">
    <location>
        <begin position="359"/>
        <end position="381"/>
    </location>
</feature>
<evidence type="ECO:0000256" key="5">
    <source>
        <dbReference type="SAM" id="MobiDB-lite"/>
    </source>
</evidence>
<feature type="non-terminal residue" evidence="8">
    <location>
        <position position="1"/>
    </location>
</feature>
<proteinExistence type="inferred from homology"/>
<keyword evidence="2" id="KW-0547">Nucleotide-binding</keyword>
<feature type="domain" description="AIG1-type G" evidence="7">
    <location>
        <begin position="21"/>
        <end position="221"/>
    </location>
</feature>
<dbReference type="AlphaFoldDB" id="A0A9W8C7Y5"/>
<keyword evidence="3" id="KW-0342">GTP-binding</keyword>
<evidence type="ECO:0000259" key="7">
    <source>
        <dbReference type="PROSITE" id="PS51720"/>
    </source>
</evidence>
<dbReference type="SUPFAM" id="SSF52540">
    <property type="entry name" value="P-loop containing nucleoside triphosphate hydrolases"/>
    <property type="match status" value="1"/>
</dbReference>
<reference evidence="8" key="1">
    <citation type="submission" date="2021-02" db="EMBL/GenBank/DDBJ databases">
        <title>Comparative genomics reveals that relaxation of natural selection precedes convergent phenotypic evolution of cavefish.</title>
        <authorList>
            <person name="Peng Z."/>
        </authorList>
    </citation>
    <scope>NUCLEOTIDE SEQUENCE</scope>
    <source>
        <tissue evidence="8">Muscle</tissue>
    </source>
</reference>
<dbReference type="FunFam" id="3.40.50.300:FF:002274">
    <property type="entry name" value="Si:dkeyp-69e1.8"/>
    <property type="match status" value="1"/>
</dbReference>
<feature type="coiled-coil region" evidence="4">
    <location>
        <begin position="265"/>
        <end position="329"/>
    </location>
</feature>
<gene>
    <name evidence="8" type="ORF">IRJ41_020724</name>
</gene>
<dbReference type="InterPro" id="IPR006703">
    <property type="entry name" value="G_AIG1"/>
</dbReference>
<comment type="caution">
    <text evidence="8">The sequence shown here is derived from an EMBL/GenBank/DDBJ whole genome shotgun (WGS) entry which is preliminary data.</text>
</comment>
<protein>
    <submittedName>
        <fullName evidence="8">GTPase IMAP family member 4</fullName>
    </submittedName>
</protein>
<comment type="similarity">
    <text evidence="1">Belongs to the TRAFAC class TrmE-Era-EngA-EngB-Septin-like GTPase superfamily. AIG1/Toc34/Toc159-like paraseptin GTPase family. IAN subfamily.</text>
</comment>
<dbReference type="PANTHER" id="PTHR10903:SF182">
    <property type="entry name" value="GTPASE IMAP FAMILY MEMBER 4"/>
    <property type="match status" value="1"/>
</dbReference>
<organism evidence="8 9">
    <name type="scientific">Triplophysa rosa</name>
    <name type="common">Cave loach</name>
    <dbReference type="NCBI Taxonomy" id="992332"/>
    <lineage>
        <taxon>Eukaryota</taxon>
        <taxon>Metazoa</taxon>
        <taxon>Chordata</taxon>
        <taxon>Craniata</taxon>
        <taxon>Vertebrata</taxon>
        <taxon>Euteleostomi</taxon>
        <taxon>Actinopterygii</taxon>
        <taxon>Neopterygii</taxon>
        <taxon>Teleostei</taxon>
        <taxon>Ostariophysi</taxon>
        <taxon>Cypriniformes</taxon>
        <taxon>Nemacheilidae</taxon>
        <taxon>Triplophysa</taxon>
    </lineage>
</organism>
<evidence type="ECO:0000313" key="8">
    <source>
        <dbReference type="EMBL" id="KAI7810027.1"/>
    </source>
</evidence>
<evidence type="ECO:0000256" key="6">
    <source>
        <dbReference type="SAM" id="Phobius"/>
    </source>
</evidence>
<dbReference type="CDD" id="cd01852">
    <property type="entry name" value="AIG1"/>
    <property type="match status" value="1"/>
</dbReference>
<accession>A0A9W8C7Y5</accession>
<dbReference type="EMBL" id="JAFHDT010000005">
    <property type="protein sequence ID" value="KAI7810027.1"/>
    <property type="molecule type" value="Genomic_DNA"/>
</dbReference>
<feature type="region of interest" description="Disordered" evidence="5">
    <location>
        <begin position="1"/>
        <end position="21"/>
    </location>
</feature>
<dbReference type="Proteomes" id="UP001059041">
    <property type="component" value="Linkage Group LG5"/>
</dbReference>
<evidence type="ECO:0000256" key="1">
    <source>
        <dbReference type="ARBA" id="ARBA00008535"/>
    </source>
</evidence>